<dbReference type="InterPro" id="IPR011051">
    <property type="entry name" value="RmlC_Cupin_sf"/>
</dbReference>
<gene>
    <name evidence="2" type="ORF">ACFSC0_14410</name>
</gene>
<dbReference type="SUPFAM" id="SSF51182">
    <property type="entry name" value="RmlC-like cupins"/>
    <property type="match status" value="1"/>
</dbReference>
<dbReference type="Proteomes" id="UP001597237">
    <property type="component" value="Unassembled WGS sequence"/>
</dbReference>
<proteinExistence type="predicted"/>
<protein>
    <submittedName>
        <fullName evidence="2">Cupin domain-containing protein</fullName>
    </submittedName>
</protein>
<feature type="domain" description="Cupin type-2" evidence="1">
    <location>
        <begin position="52"/>
        <end position="115"/>
    </location>
</feature>
<dbReference type="RefSeq" id="WP_377280738.1">
    <property type="nucleotide sequence ID" value="NZ_JBHRSI010000002.1"/>
</dbReference>
<organism evidence="2 3">
    <name type="scientific">Phenylobacterium terrae</name>
    <dbReference type="NCBI Taxonomy" id="2665495"/>
    <lineage>
        <taxon>Bacteria</taxon>
        <taxon>Pseudomonadati</taxon>
        <taxon>Pseudomonadota</taxon>
        <taxon>Alphaproteobacteria</taxon>
        <taxon>Caulobacterales</taxon>
        <taxon>Caulobacteraceae</taxon>
        <taxon>Phenylobacterium</taxon>
    </lineage>
</organism>
<evidence type="ECO:0000313" key="3">
    <source>
        <dbReference type="Proteomes" id="UP001597237"/>
    </source>
</evidence>
<evidence type="ECO:0000313" key="2">
    <source>
        <dbReference type="EMBL" id="MFD1784594.1"/>
    </source>
</evidence>
<comment type="caution">
    <text evidence="2">The sequence shown here is derived from an EMBL/GenBank/DDBJ whole genome shotgun (WGS) entry which is preliminary data.</text>
</comment>
<keyword evidence="3" id="KW-1185">Reference proteome</keyword>
<sequence>MPAFDLETTYLSLDGRGGVAVHPVDADFWRTIDANPALKENLVGVYAGDADWTSWEMHPAGDEVLVLLEGRMSMLFEHPDGRQDRHEMRAGSTLVVPAGVWHRALVPEPTRLLAITYGAGTRHRPA</sequence>
<dbReference type="Pfam" id="PF07883">
    <property type="entry name" value="Cupin_2"/>
    <property type="match status" value="1"/>
</dbReference>
<dbReference type="EMBL" id="JBHUEY010000006">
    <property type="protein sequence ID" value="MFD1784594.1"/>
    <property type="molecule type" value="Genomic_DNA"/>
</dbReference>
<dbReference type="InterPro" id="IPR014710">
    <property type="entry name" value="RmlC-like_jellyroll"/>
</dbReference>
<dbReference type="InterPro" id="IPR013096">
    <property type="entry name" value="Cupin_2"/>
</dbReference>
<dbReference type="Gene3D" id="2.60.120.10">
    <property type="entry name" value="Jelly Rolls"/>
    <property type="match status" value="1"/>
</dbReference>
<evidence type="ECO:0000259" key="1">
    <source>
        <dbReference type="Pfam" id="PF07883"/>
    </source>
</evidence>
<accession>A0ABW4N3P3</accession>
<reference evidence="3" key="1">
    <citation type="journal article" date="2019" name="Int. J. Syst. Evol. Microbiol.">
        <title>The Global Catalogue of Microorganisms (GCM) 10K type strain sequencing project: providing services to taxonomists for standard genome sequencing and annotation.</title>
        <authorList>
            <consortium name="The Broad Institute Genomics Platform"/>
            <consortium name="The Broad Institute Genome Sequencing Center for Infectious Disease"/>
            <person name="Wu L."/>
            <person name="Ma J."/>
        </authorList>
    </citation>
    <scope>NUCLEOTIDE SEQUENCE [LARGE SCALE GENOMIC DNA]</scope>
    <source>
        <strain evidence="3">DFY28</strain>
    </source>
</reference>
<name>A0ABW4N3P3_9CAUL</name>